<dbReference type="InterPro" id="IPR007110">
    <property type="entry name" value="Ig-like_dom"/>
</dbReference>
<evidence type="ECO:0000256" key="12">
    <source>
        <dbReference type="SAM" id="SignalP"/>
    </source>
</evidence>
<dbReference type="RefSeq" id="XP_030744352.2">
    <property type="nucleotide sequence ID" value="XM_030888492.2"/>
</dbReference>
<dbReference type="PANTHER" id="PTHR11890:SF3">
    <property type="entry name" value="INTERLEUKIN-1 RECEPTOR TYPE 2"/>
    <property type="match status" value="1"/>
</dbReference>
<evidence type="ECO:0000256" key="11">
    <source>
        <dbReference type="ARBA" id="ARBA00023319"/>
    </source>
</evidence>
<evidence type="ECO:0000256" key="9">
    <source>
        <dbReference type="ARBA" id="ARBA00023170"/>
    </source>
</evidence>
<dbReference type="InterPro" id="IPR013783">
    <property type="entry name" value="Ig-like_fold"/>
</dbReference>
<dbReference type="Gene3D" id="2.60.40.10">
    <property type="entry name" value="Immunoglobulins"/>
    <property type="match status" value="3"/>
</dbReference>
<protein>
    <submittedName>
        <fullName evidence="15">Interleukin-1 receptor type 2</fullName>
    </submittedName>
</protein>
<evidence type="ECO:0000313" key="14">
    <source>
        <dbReference type="Proteomes" id="UP000694863"/>
    </source>
</evidence>
<keyword evidence="14" id="KW-1185">Reference proteome</keyword>
<dbReference type="InterPro" id="IPR003598">
    <property type="entry name" value="Ig_sub2"/>
</dbReference>
<dbReference type="PANTHER" id="PTHR11890">
    <property type="entry name" value="INTERLEUKIN-1 RECEPTOR FAMILY MEMBER"/>
    <property type="match status" value="1"/>
</dbReference>
<evidence type="ECO:0000259" key="13">
    <source>
        <dbReference type="PROSITE" id="PS50835"/>
    </source>
</evidence>
<evidence type="ECO:0000256" key="7">
    <source>
        <dbReference type="ARBA" id="ARBA00023136"/>
    </source>
</evidence>
<dbReference type="InterPro" id="IPR004077">
    <property type="entry name" value="IL-1_rcpt_II-typ"/>
</dbReference>
<keyword evidence="11" id="KW-0393">Immunoglobulin domain</keyword>
<dbReference type="InterPro" id="IPR003599">
    <property type="entry name" value="Ig_sub"/>
</dbReference>
<keyword evidence="3" id="KW-0812">Transmembrane</keyword>
<evidence type="ECO:0000256" key="8">
    <source>
        <dbReference type="ARBA" id="ARBA00023157"/>
    </source>
</evidence>
<sequence>MQTCGLLTAGPQLSASGVLQKLSGTMFLLHLVIVGVSAVTIQPEEHTAAARKCQFRGKYFKKYSRVEEEPVVLRCPQAPLASPDFSMRWHRNVSGRMVPREASRMWIQNEALWILPALQMDSGTYVCTVSNASYCDEVSVELNVFEKTEASLPIISYPQVLTVSPSGIIVCPELGAFIRGKTDVTIHWYKDSALLDHDNGKFRALKGTTHLLIHNVSVVDSGYYRCGMEFSHNGTQYNITRTVKLQVKQKEEEPIPVIVSPHQTILTSLGSRLTIPCKVFLGVSRTSGSIVWWTANNTGVEKAYPDGRVTEGPFK</sequence>
<evidence type="ECO:0000256" key="4">
    <source>
        <dbReference type="ARBA" id="ARBA00022729"/>
    </source>
</evidence>
<dbReference type="Proteomes" id="UP000694863">
    <property type="component" value="Unplaced"/>
</dbReference>
<keyword evidence="10" id="KW-0325">Glycoprotein</keyword>
<keyword evidence="9 15" id="KW-0675">Receptor</keyword>
<proteinExistence type="inferred from homology"/>
<dbReference type="InterPro" id="IPR013098">
    <property type="entry name" value="Ig_I-set"/>
</dbReference>
<evidence type="ECO:0000256" key="2">
    <source>
        <dbReference type="ARBA" id="ARBA00009752"/>
    </source>
</evidence>
<comment type="subcellular location">
    <subcellularLocation>
        <location evidence="1">Membrane</location>
        <topology evidence="1">Single-pass type I membrane protein</topology>
    </subcellularLocation>
</comment>
<dbReference type="GeneID" id="101661183"/>
<accession>A0ABM1VN15</accession>
<dbReference type="SUPFAM" id="SSF48726">
    <property type="entry name" value="Immunoglobulin"/>
    <property type="match status" value="2"/>
</dbReference>
<keyword evidence="4 12" id="KW-0732">Signal</keyword>
<feature type="domain" description="Ig-like" evidence="13">
    <location>
        <begin position="43"/>
        <end position="143"/>
    </location>
</feature>
<dbReference type="SMART" id="SM00409">
    <property type="entry name" value="IG"/>
    <property type="match status" value="2"/>
</dbReference>
<feature type="signal peptide" evidence="12">
    <location>
        <begin position="1"/>
        <end position="38"/>
    </location>
</feature>
<dbReference type="InterPro" id="IPR004074">
    <property type="entry name" value="IL-1_rcpt_I/II-typ"/>
</dbReference>
<keyword evidence="5" id="KW-0677">Repeat</keyword>
<dbReference type="PROSITE" id="PS50835">
    <property type="entry name" value="IG_LIKE"/>
    <property type="match status" value="2"/>
</dbReference>
<evidence type="ECO:0000256" key="3">
    <source>
        <dbReference type="ARBA" id="ARBA00022692"/>
    </source>
</evidence>
<name>A0ABM1VN15_ECHTE</name>
<evidence type="ECO:0000256" key="5">
    <source>
        <dbReference type="ARBA" id="ARBA00022737"/>
    </source>
</evidence>
<dbReference type="SMART" id="SM00408">
    <property type="entry name" value="IGc2"/>
    <property type="match status" value="2"/>
</dbReference>
<dbReference type="InterPro" id="IPR036179">
    <property type="entry name" value="Ig-like_dom_sf"/>
</dbReference>
<evidence type="ECO:0000256" key="6">
    <source>
        <dbReference type="ARBA" id="ARBA00022989"/>
    </source>
</evidence>
<dbReference type="Pfam" id="PF07679">
    <property type="entry name" value="I-set"/>
    <property type="match status" value="1"/>
</dbReference>
<comment type="similarity">
    <text evidence="2">Belongs to the interleukin-1 receptor family.</text>
</comment>
<keyword evidence="8" id="KW-1015">Disulfide bond</keyword>
<dbReference type="PRINTS" id="PR01536">
    <property type="entry name" value="INTRLKN1R12F"/>
</dbReference>
<feature type="domain" description="Ig-like" evidence="13">
    <location>
        <begin position="153"/>
        <end position="242"/>
    </location>
</feature>
<keyword evidence="6" id="KW-1133">Transmembrane helix</keyword>
<organism evidence="14 15">
    <name type="scientific">Echinops telfairi</name>
    <name type="common">Lesser hedgehog tenrec</name>
    <dbReference type="NCBI Taxonomy" id="9371"/>
    <lineage>
        <taxon>Eukaryota</taxon>
        <taxon>Metazoa</taxon>
        <taxon>Chordata</taxon>
        <taxon>Craniata</taxon>
        <taxon>Vertebrata</taxon>
        <taxon>Euteleostomi</taxon>
        <taxon>Mammalia</taxon>
        <taxon>Eutheria</taxon>
        <taxon>Afrotheria</taxon>
        <taxon>Tenrecidae</taxon>
        <taxon>Tenrecinae</taxon>
        <taxon>Echinops</taxon>
    </lineage>
</organism>
<feature type="chain" id="PRO_5045468635" evidence="12">
    <location>
        <begin position="39"/>
        <end position="315"/>
    </location>
</feature>
<evidence type="ECO:0000256" key="10">
    <source>
        <dbReference type="ARBA" id="ARBA00023180"/>
    </source>
</evidence>
<dbReference type="InterPro" id="IPR015621">
    <property type="entry name" value="IL-1_rcpt_fam"/>
</dbReference>
<evidence type="ECO:0000256" key="1">
    <source>
        <dbReference type="ARBA" id="ARBA00004479"/>
    </source>
</evidence>
<gene>
    <name evidence="15" type="primary">IL1R2</name>
</gene>
<dbReference type="PRINTS" id="PR01539">
    <property type="entry name" value="INTRLEUKN1R2"/>
</dbReference>
<evidence type="ECO:0000313" key="15">
    <source>
        <dbReference type="RefSeq" id="XP_030744352.2"/>
    </source>
</evidence>
<reference evidence="15" key="1">
    <citation type="submission" date="2025-08" db="UniProtKB">
        <authorList>
            <consortium name="RefSeq"/>
        </authorList>
    </citation>
    <scope>IDENTIFICATION</scope>
</reference>
<keyword evidence="7" id="KW-0472">Membrane</keyword>